<organism evidence="2 3">
    <name type="scientific">Cellvibrio fontiphilus</name>
    <dbReference type="NCBI Taxonomy" id="1815559"/>
    <lineage>
        <taxon>Bacteria</taxon>
        <taxon>Pseudomonadati</taxon>
        <taxon>Pseudomonadota</taxon>
        <taxon>Gammaproteobacteria</taxon>
        <taxon>Cellvibrionales</taxon>
        <taxon>Cellvibrionaceae</taxon>
        <taxon>Cellvibrio</taxon>
    </lineage>
</organism>
<protein>
    <recommendedName>
        <fullName evidence="4">Fibronectin type-III domain-containing protein</fullName>
    </recommendedName>
</protein>
<evidence type="ECO:0000313" key="2">
    <source>
        <dbReference type="EMBL" id="MFC3115581.1"/>
    </source>
</evidence>
<evidence type="ECO:0008006" key="4">
    <source>
        <dbReference type="Google" id="ProtNLM"/>
    </source>
</evidence>
<name>A0ABV7FFJ7_9GAMM</name>
<proteinExistence type="predicted"/>
<dbReference type="InterPro" id="IPR003961">
    <property type="entry name" value="FN3_dom"/>
</dbReference>
<dbReference type="RefSeq" id="WP_378118008.1">
    <property type="nucleotide sequence ID" value="NZ_JBHRTF010000003.1"/>
</dbReference>
<feature type="compositionally biased region" description="Low complexity" evidence="1">
    <location>
        <begin position="114"/>
        <end position="138"/>
    </location>
</feature>
<reference evidence="3" key="1">
    <citation type="journal article" date="2019" name="Int. J. Syst. Evol. Microbiol.">
        <title>The Global Catalogue of Microorganisms (GCM) 10K type strain sequencing project: providing services to taxonomists for standard genome sequencing and annotation.</title>
        <authorList>
            <consortium name="The Broad Institute Genomics Platform"/>
            <consortium name="The Broad Institute Genome Sequencing Center for Infectious Disease"/>
            <person name="Wu L."/>
            <person name="Ma J."/>
        </authorList>
    </citation>
    <scope>NUCLEOTIDE SEQUENCE [LARGE SCALE GENOMIC DNA]</scope>
    <source>
        <strain evidence="3">KCTC 52237</strain>
    </source>
</reference>
<evidence type="ECO:0000256" key="1">
    <source>
        <dbReference type="SAM" id="MobiDB-lite"/>
    </source>
</evidence>
<dbReference type="EMBL" id="JBHRTF010000003">
    <property type="protein sequence ID" value="MFC3115581.1"/>
    <property type="molecule type" value="Genomic_DNA"/>
</dbReference>
<dbReference type="CDD" id="cd00063">
    <property type="entry name" value="FN3"/>
    <property type="match status" value="1"/>
</dbReference>
<sequence length="255" mass="27108">MSEQAKSHRIGDMLVERGIITRQQLCEAIEIQQARQLLREGTGKTSVEPLGEILIELGFIDRGQLTHTLSWQRRLRNATLIMSFVAPLLTTACGGGGGAGTTSPSGSNKTPPNSSLTSSVASDSVSSSPDASIPAPSSSSAISFSSDSSLSPLSSNTSSSQSNSEINGPVLLSWAVPSARENGDYLGVEEVGGYEIRYREKGAENFSSVRITGGYVNNHYFSHLQGNLEFEIAAYDTNGLFSRFIAILPQKNTSG</sequence>
<evidence type="ECO:0000313" key="3">
    <source>
        <dbReference type="Proteomes" id="UP001595555"/>
    </source>
</evidence>
<dbReference type="SUPFAM" id="SSF160246">
    <property type="entry name" value="EspE N-terminal domain-like"/>
    <property type="match status" value="1"/>
</dbReference>
<comment type="caution">
    <text evidence="2">The sequence shown here is derived from an EMBL/GenBank/DDBJ whole genome shotgun (WGS) entry which is preliminary data.</text>
</comment>
<feature type="region of interest" description="Disordered" evidence="1">
    <location>
        <begin position="96"/>
        <end position="138"/>
    </location>
</feature>
<dbReference type="SUPFAM" id="SSF49265">
    <property type="entry name" value="Fibronectin type III"/>
    <property type="match status" value="1"/>
</dbReference>
<dbReference type="Proteomes" id="UP001595555">
    <property type="component" value="Unassembled WGS sequence"/>
</dbReference>
<gene>
    <name evidence="2" type="ORF">ACFODX_08435</name>
</gene>
<dbReference type="InterPro" id="IPR037257">
    <property type="entry name" value="T2SS_E_N_sf"/>
</dbReference>
<accession>A0ABV7FFJ7</accession>
<keyword evidence="3" id="KW-1185">Reference proteome</keyword>
<dbReference type="InterPro" id="IPR036116">
    <property type="entry name" value="FN3_sf"/>
</dbReference>